<feature type="region of interest" description="Disordered" evidence="1">
    <location>
        <begin position="435"/>
        <end position="485"/>
    </location>
</feature>
<reference evidence="2 3" key="1">
    <citation type="journal article" date="2020" name="ISME J.">
        <title>Uncovering the hidden diversity of litter-decomposition mechanisms in mushroom-forming fungi.</title>
        <authorList>
            <person name="Floudas D."/>
            <person name="Bentzer J."/>
            <person name="Ahren D."/>
            <person name="Johansson T."/>
            <person name="Persson P."/>
            <person name="Tunlid A."/>
        </authorList>
    </citation>
    <scope>NUCLEOTIDE SEQUENCE [LARGE SCALE GENOMIC DNA]</scope>
    <source>
        <strain evidence="2 3">CBS 406.79</strain>
    </source>
</reference>
<evidence type="ECO:0000313" key="2">
    <source>
        <dbReference type="EMBL" id="KAF5389727.1"/>
    </source>
</evidence>
<dbReference type="EMBL" id="JAACJN010000020">
    <property type="protein sequence ID" value="KAF5389727.1"/>
    <property type="molecule type" value="Genomic_DNA"/>
</dbReference>
<protein>
    <submittedName>
        <fullName evidence="2">Uncharacterized protein</fullName>
    </submittedName>
</protein>
<gene>
    <name evidence="2" type="ORF">D9757_006002</name>
</gene>
<feature type="compositionally biased region" description="Low complexity" evidence="1">
    <location>
        <begin position="346"/>
        <end position="364"/>
    </location>
</feature>
<feature type="compositionally biased region" description="Pro residues" evidence="1">
    <location>
        <begin position="264"/>
        <end position="275"/>
    </location>
</feature>
<keyword evidence="3" id="KW-1185">Reference proteome</keyword>
<evidence type="ECO:0000313" key="3">
    <source>
        <dbReference type="Proteomes" id="UP000518752"/>
    </source>
</evidence>
<dbReference type="OrthoDB" id="2422840at2759"/>
<comment type="caution">
    <text evidence="2">The sequence shown here is derived from an EMBL/GenBank/DDBJ whole genome shotgun (WGS) entry which is preliminary data.</text>
</comment>
<sequence>MGIFEDAERGARLREHIRQLLYDYAIEHLTTNHVRFTEQAVTELLSESLYPCPMTDTFSVRLPEDPFDVLTRLYSLDCLGPSEFEEEPSRLPEVVQYLRKFFTTLKLPNGVECRSYRAVDCEDKYATPEERFEPILSRRARRETPRPGLNPIRASLNIPHAAFLQSARVNALVPVPVPYMEEPSDSIDPESTLNVKWTLSLEIAPKVKDLLIPITTIYRPGFTHKNRYLDWSARPESPPLGLTSFWDSEIGFVPIFPRKKTPRHPPAARPPLKPAPEPKHRLLIEDKRPTKGFDGLAGDLSLHSIGRELSQVQTEEDEEDEFRRESMRIVDGWETYHSSPIQGTAPVLPKPSSSLTSSVTTPQTSQEVDQLDFDLNISSPNTEFTPIKLLMDSRMDLPVFPRSKRVDGAAGKRKKIGAKQSYAALILESVIQKKANARNSSPGPQTTRKDWYNQRASPSSPIPRFDPVPDGKSISGSPSSRNVPTIKVEHTSPSELDLGLSASIIGQASTSDSFDLDLEGIPGFQQLRDEDPKAFVMKERLDLLHTGPGQESLMSVPDLPPPNEHAPNDDVLFLAKKMADFVPAPPGTQKRAGNESNSKVYYQFLTQAKGVQSVTLQLSWIPFSVSEPLPTTEQVLGVDAEYVDHSTGILGAFERMGMSAEQGMEKVKGLIARAKVVCEEGSLLTPPGTSEESGYQPQDQTATAERVWAEWAVRNEQVNQKVIEDVREDSKLWRMETIVLSREERRRLACMAESGNSAEGGRREEGPVFPSEEQDETVDNGGSSEMLPVPHVGSIASMVPVSPPPPPLVSQQGDTYASQDHDLLFPRTETDFGIPYDLTISDEIPKDNLSYDHPMEDNFEIIPSVGGGRGYIDDSEYGGGYDSDKENQIPASMLLRAQNSFLMVPELYGEAVGDGLWAEDGSHLDVEEEGQLLNDGELYRPWKRPRLEDWEGQHEQDSFPRFDYAQEGNLEIGIDDSGIGFMPEPVLKPAGGQDEMSRFTVGGDVPPNEDDAHAELPAEAELSSNKLEPPGAHPSPHLQIPSSLSFLDHSAGIADFARLRARKLRTPPPPPRPAAQNPAPAAEYSTSDNQPGAADVATALRTAPDSLYDKNSLRLPPIANRVPPEKPHWYMGSINLLQKQALVRLLRSEDCGVGLVERGYLEGVDLIIDPHTAVIFFNILSLPSEVRTLIDNICKLSMRYDTIAVVFEAFAPSMAFKPDSKSWSQSGEGQLKVFSPPVIKAVRRLRRELAVAEAREEKGAGCTVKIAFADTVKEAAMFARMVGDEMERRDVDISGGVVWGDREWLEEELEDEQNLAMADCMNPFAACVILCQVSFDKFLGMVPEERVARFGPHVGYDRMTELNEVIRRGQQVMEEAEEDGSSILPS</sequence>
<evidence type="ECO:0000256" key="1">
    <source>
        <dbReference type="SAM" id="MobiDB-lite"/>
    </source>
</evidence>
<organism evidence="2 3">
    <name type="scientific">Collybiopsis confluens</name>
    <dbReference type="NCBI Taxonomy" id="2823264"/>
    <lineage>
        <taxon>Eukaryota</taxon>
        <taxon>Fungi</taxon>
        <taxon>Dikarya</taxon>
        <taxon>Basidiomycota</taxon>
        <taxon>Agaricomycotina</taxon>
        <taxon>Agaricomycetes</taxon>
        <taxon>Agaricomycetidae</taxon>
        <taxon>Agaricales</taxon>
        <taxon>Marasmiineae</taxon>
        <taxon>Omphalotaceae</taxon>
        <taxon>Collybiopsis</taxon>
    </lineage>
</organism>
<feature type="region of interest" description="Disordered" evidence="1">
    <location>
        <begin position="257"/>
        <end position="279"/>
    </location>
</feature>
<feature type="compositionally biased region" description="Polar residues" evidence="1">
    <location>
        <begin position="437"/>
        <end position="446"/>
    </location>
</feature>
<feature type="region of interest" description="Disordered" evidence="1">
    <location>
        <begin position="1063"/>
        <end position="1092"/>
    </location>
</feature>
<feature type="region of interest" description="Disordered" evidence="1">
    <location>
        <begin position="340"/>
        <end position="364"/>
    </location>
</feature>
<name>A0A8H5HU98_9AGAR</name>
<proteinExistence type="predicted"/>
<feature type="region of interest" description="Disordered" evidence="1">
    <location>
        <begin position="982"/>
        <end position="1012"/>
    </location>
</feature>
<accession>A0A8H5HU98</accession>
<dbReference type="Proteomes" id="UP000518752">
    <property type="component" value="Unassembled WGS sequence"/>
</dbReference>
<feature type="region of interest" description="Disordered" evidence="1">
    <location>
        <begin position="752"/>
        <end position="784"/>
    </location>
</feature>
<feature type="compositionally biased region" description="Polar residues" evidence="1">
    <location>
        <begin position="474"/>
        <end position="483"/>
    </location>
</feature>